<reference evidence="1" key="2">
    <citation type="journal article" date="2022" name="New Phytol.">
        <title>Evolutionary transition to the ectomycorrhizal habit in the genomes of a hyperdiverse lineage of mushroom-forming fungi.</title>
        <authorList>
            <person name="Looney B."/>
            <person name="Miyauchi S."/>
            <person name="Morin E."/>
            <person name="Drula E."/>
            <person name="Courty P.E."/>
            <person name="Kohler A."/>
            <person name="Kuo A."/>
            <person name="LaButti K."/>
            <person name="Pangilinan J."/>
            <person name="Lipzen A."/>
            <person name="Riley R."/>
            <person name="Andreopoulos W."/>
            <person name="He G."/>
            <person name="Johnson J."/>
            <person name="Nolan M."/>
            <person name="Tritt A."/>
            <person name="Barry K.W."/>
            <person name="Grigoriev I.V."/>
            <person name="Nagy L.G."/>
            <person name="Hibbett D."/>
            <person name="Henrissat B."/>
            <person name="Matheny P.B."/>
            <person name="Labbe J."/>
            <person name="Martin F.M."/>
        </authorList>
    </citation>
    <scope>NUCLEOTIDE SEQUENCE</scope>
    <source>
        <strain evidence="1">FP105234-sp</strain>
    </source>
</reference>
<protein>
    <submittedName>
        <fullName evidence="1">DnaJ-domain-containing protein</fullName>
    </submittedName>
</protein>
<evidence type="ECO:0000313" key="2">
    <source>
        <dbReference type="Proteomes" id="UP000814033"/>
    </source>
</evidence>
<reference evidence="1" key="1">
    <citation type="submission" date="2021-02" db="EMBL/GenBank/DDBJ databases">
        <authorList>
            <consortium name="DOE Joint Genome Institute"/>
            <person name="Ahrendt S."/>
            <person name="Looney B.P."/>
            <person name="Miyauchi S."/>
            <person name="Morin E."/>
            <person name="Drula E."/>
            <person name="Courty P.E."/>
            <person name="Chicoki N."/>
            <person name="Fauchery L."/>
            <person name="Kohler A."/>
            <person name="Kuo A."/>
            <person name="Labutti K."/>
            <person name="Pangilinan J."/>
            <person name="Lipzen A."/>
            <person name="Riley R."/>
            <person name="Andreopoulos W."/>
            <person name="He G."/>
            <person name="Johnson J."/>
            <person name="Barry K.W."/>
            <person name="Grigoriev I.V."/>
            <person name="Nagy L."/>
            <person name="Hibbett D."/>
            <person name="Henrissat B."/>
            <person name="Matheny P.B."/>
            <person name="Labbe J."/>
            <person name="Martin F."/>
        </authorList>
    </citation>
    <scope>NUCLEOTIDE SEQUENCE</scope>
    <source>
        <strain evidence="1">FP105234-sp</strain>
    </source>
</reference>
<dbReference type="EMBL" id="MU275996">
    <property type="protein sequence ID" value="KAI0044039.1"/>
    <property type="molecule type" value="Genomic_DNA"/>
</dbReference>
<name>A0ACB8RJC0_9AGAM</name>
<proteinExistence type="predicted"/>
<evidence type="ECO:0000313" key="1">
    <source>
        <dbReference type="EMBL" id="KAI0044039.1"/>
    </source>
</evidence>
<accession>A0ACB8RJC0</accession>
<keyword evidence="2" id="KW-1185">Reference proteome</keyword>
<organism evidence="1 2">
    <name type="scientific">Auriscalpium vulgare</name>
    <dbReference type="NCBI Taxonomy" id="40419"/>
    <lineage>
        <taxon>Eukaryota</taxon>
        <taxon>Fungi</taxon>
        <taxon>Dikarya</taxon>
        <taxon>Basidiomycota</taxon>
        <taxon>Agaricomycotina</taxon>
        <taxon>Agaricomycetes</taxon>
        <taxon>Russulales</taxon>
        <taxon>Auriscalpiaceae</taxon>
        <taxon>Auriscalpium</taxon>
    </lineage>
</organism>
<dbReference type="Proteomes" id="UP000814033">
    <property type="component" value="Unassembled WGS sequence"/>
</dbReference>
<comment type="caution">
    <text evidence="1">The sequence shown here is derived from an EMBL/GenBank/DDBJ whole genome shotgun (WGS) entry which is preliminary data.</text>
</comment>
<gene>
    <name evidence="1" type="ORF">FA95DRAFT_1562653</name>
</gene>
<sequence length="232" mass="26549">MSAKAGSSSATPTASTPAPVIPNEELEKLLNREASAFQRELEVERILGAFKLNPYDILDLTESARPEDIKRKYRQLSLFIHPDKTPHPRAPEAFDILKKAENELSDAAKREELDAAIKQARTLLLKDLTLPPTTPDDSPKLKDLRPPFKQQLRAKSRELLIEEEVRRRQAVKMNLANEGFEARKKDEEVSVRKRKAEDDKNWEENREQRVGSWRNFASSSKKKKKQKADILG</sequence>